<gene>
    <name evidence="3" type="ORF">TRITD_3Bv1G041450</name>
</gene>
<reference evidence="3 4" key="1">
    <citation type="submission" date="2017-09" db="EMBL/GenBank/DDBJ databases">
        <authorList>
            <consortium name="International Durum Wheat Genome Sequencing Consortium (IDWGSC)"/>
            <person name="Milanesi L."/>
        </authorList>
    </citation>
    <scope>NUCLEOTIDE SEQUENCE [LARGE SCALE GENOMIC DNA]</scope>
    <source>
        <strain evidence="4">cv. Svevo</strain>
    </source>
</reference>
<dbReference type="EMBL" id="LT934116">
    <property type="protein sequence ID" value="VAH73455.1"/>
    <property type="molecule type" value="Genomic_DNA"/>
</dbReference>
<name>A0A9R1Q9L1_TRITD</name>
<dbReference type="InterPro" id="IPR044785">
    <property type="entry name" value="RopGAP1-5"/>
</dbReference>
<keyword evidence="1" id="KW-0343">GTPase activation</keyword>
<dbReference type="Proteomes" id="UP000324705">
    <property type="component" value="Chromosome 3B"/>
</dbReference>
<dbReference type="Gramene" id="TRITD3Bv1G041450.1">
    <property type="protein sequence ID" value="TRITD3Bv1G041450.1"/>
    <property type="gene ID" value="TRITD3Bv1G041450"/>
</dbReference>
<evidence type="ECO:0000313" key="4">
    <source>
        <dbReference type="Proteomes" id="UP000324705"/>
    </source>
</evidence>
<dbReference type="SMART" id="SM00285">
    <property type="entry name" value="PBD"/>
    <property type="match status" value="1"/>
</dbReference>
<dbReference type="PANTHER" id="PTHR23177">
    <property type="entry name" value="MKIAA1688 PROTEIN"/>
    <property type="match status" value="1"/>
</dbReference>
<dbReference type="AlphaFoldDB" id="A0A9R1Q9L1"/>
<evidence type="ECO:0000259" key="2">
    <source>
        <dbReference type="SMART" id="SM00285"/>
    </source>
</evidence>
<protein>
    <recommendedName>
        <fullName evidence="2">CRIB domain-containing protein</fullName>
    </recommendedName>
</protein>
<accession>A0A9R1Q9L1</accession>
<feature type="domain" description="CRIB" evidence="2">
    <location>
        <begin position="69"/>
        <end position="103"/>
    </location>
</feature>
<dbReference type="InterPro" id="IPR036936">
    <property type="entry name" value="CRIB_dom_sf"/>
</dbReference>
<proteinExistence type="predicted"/>
<keyword evidence="4" id="KW-1185">Reference proteome</keyword>
<evidence type="ECO:0000313" key="3">
    <source>
        <dbReference type="EMBL" id="VAH73455.1"/>
    </source>
</evidence>
<dbReference type="GO" id="GO:0005096">
    <property type="term" value="F:GTPase activator activity"/>
    <property type="evidence" value="ECO:0007669"/>
    <property type="project" value="UniProtKB-KW"/>
</dbReference>
<dbReference type="PANTHER" id="PTHR23177:SF56">
    <property type="entry name" value="OS07G0408500 PROTEIN"/>
    <property type="match status" value="1"/>
</dbReference>
<dbReference type="CDD" id="cd00132">
    <property type="entry name" value="CRIB"/>
    <property type="match status" value="1"/>
</dbReference>
<dbReference type="InterPro" id="IPR000095">
    <property type="entry name" value="CRIB_dom"/>
</dbReference>
<dbReference type="Gene3D" id="3.90.810.10">
    <property type="entry name" value="CRIB domain"/>
    <property type="match status" value="1"/>
</dbReference>
<organism evidence="3 4">
    <name type="scientific">Triticum turgidum subsp. durum</name>
    <name type="common">Durum wheat</name>
    <name type="synonym">Triticum durum</name>
    <dbReference type="NCBI Taxonomy" id="4567"/>
    <lineage>
        <taxon>Eukaryota</taxon>
        <taxon>Viridiplantae</taxon>
        <taxon>Streptophyta</taxon>
        <taxon>Embryophyta</taxon>
        <taxon>Tracheophyta</taxon>
        <taxon>Spermatophyta</taxon>
        <taxon>Magnoliopsida</taxon>
        <taxon>Liliopsida</taxon>
        <taxon>Poales</taxon>
        <taxon>Poaceae</taxon>
        <taxon>BOP clade</taxon>
        <taxon>Pooideae</taxon>
        <taxon>Triticodae</taxon>
        <taxon>Triticeae</taxon>
        <taxon>Triticinae</taxon>
        <taxon>Triticum</taxon>
    </lineage>
</organism>
<sequence length="163" mass="17434">MGEVVLISRPGDGCGGSGGVGEWKADQEERQGQVLELLLTVLRKSVALPCQMADADDPAAGAGGYGMDIGWPTDVHHVAHVTFDRLPGFLGLPVEFELQIPCPAPSASASVFGVSPESMQCGYNDRGNLVPKILLLMQERLYSQDGLKVAQLRKHITLFLFAS</sequence>
<evidence type="ECO:0000256" key="1">
    <source>
        <dbReference type="ARBA" id="ARBA00022468"/>
    </source>
</evidence>